<gene>
    <name evidence="5" type="ORF">BJ085DRAFT_34420</name>
</gene>
<proteinExistence type="predicted"/>
<evidence type="ECO:0000256" key="3">
    <source>
        <dbReference type="SAM" id="Coils"/>
    </source>
</evidence>
<dbReference type="AlphaFoldDB" id="A0A4P9ZQN5"/>
<dbReference type="Proteomes" id="UP000268162">
    <property type="component" value="Unassembled WGS sequence"/>
</dbReference>
<name>A0A4P9ZQN5_9FUNG</name>
<keyword evidence="2" id="KW-0539">Nucleus</keyword>
<keyword evidence="6" id="KW-1185">Reference proteome</keyword>
<feature type="region of interest" description="Disordered" evidence="4">
    <location>
        <begin position="182"/>
        <end position="204"/>
    </location>
</feature>
<evidence type="ECO:0000256" key="1">
    <source>
        <dbReference type="ARBA" id="ARBA00004123"/>
    </source>
</evidence>
<dbReference type="GO" id="GO:0006397">
    <property type="term" value="P:mRNA processing"/>
    <property type="evidence" value="ECO:0007669"/>
    <property type="project" value="InterPro"/>
</dbReference>
<evidence type="ECO:0000256" key="2">
    <source>
        <dbReference type="ARBA" id="ARBA00023242"/>
    </source>
</evidence>
<sequence length="298" mass="32964">MDTDQILHVRLDNDERQLKRCLQTFTTWAASVTNKSSSEHQLASQLIVAELKQYSQSLAQHRQLESVAQSEIETFHRSYQDIEHQIEATKKAISDLRQERIDALEERTRMVKYDQIAREVARHPDCRITQADIDRIQQDMATLSTQKTQRQNALLALRPQFDTAMAELQRLTDMVELIHAEDHPPTTQTPNPAQVQAPASTSTTTITPTPAMSLAQLTASPGFPAASPLLPAASNNHSVTPQLPGPSDMTLDTNQEAGELSESAPMEGAATHSTELMEDIDDEEEGAIVESGNAMDTS</sequence>
<evidence type="ECO:0008006" key="7">
    <source>
        <dbReference type="Google" id="ProtNLM"/>
    </source>
</evidence>
<feature type="coiled-coil region" evidence="3">
    <location>
        <begin position="79"/>
        <end position="106"/>
    </location>
</feature>
<dbReference type="EMBL" id="ML002784">
    <property type="protein sequence ID" value="RKP35804.1"/>
    <property type="molecule type" value="Genomic_DNA"/>
</dbReference>
<evidence type="ECO:0000313" key="6">
    <source>
        <dbReference type="Proteomes" id="UP000268162"/>
    </source>
</evidence>
<accession>A0A4P9ZQN5</accession>
<feature type="region of interest" description="Disordered" evidence="4">
    <location>
        <begin position="230"/>
        <end position="298"/>
    </location>
</feature>
<dbReference type="InterPro" id="IPR008501">
    <property type="entry name" value="THOC7/Mft1"/>
</dbReference>
<evidence type="ECO:0000256" key="4">
    <source>
        <dbReference type="SAM" id="MobiDB-lite"/>
    </source>
</evidence>
<reference evidence="6" key="1">
    <citation type="journal article" date="2018" name="Nat. Microbiol.">
        <title>Leveraging single-cell genomics to expand the fungal tree of life.</title>
        <authorList>
            <person name="Ahrendt S.R."/>
            <person name="Quandt C.A."/>
            <person name="Ciobanu D."/>
            <person name="Clum A."/>
            <person name="Salamov A."/>
            <person name="Andreopoulos B."/>
            <person name="Cheng J.F."/>
            <person name="Woyke T."/>
            <person name="Pelin A."/>
            <person name="Henrissat B."/>
            <person name="Reynolds N.K."/>
            <person name="Benny G.L."/>
            <person name="Smith M.E."/>
            <person name="James T.Y."/>
            <person name="Grigoriev I.V."/>
        </authorList>
    </citation>
    <scope>NUCLEOTIDE SEQUENCE [LARGE SCALE GENOMIC DNA]</scope>
    <source>
        <strain evidence="6">RSA 468</strain>
    </source>
</reference>
<dbReference type="STRING" id="215637.A0A4P9ZQN5"/>
<organism evidence="5 6">
    <name type="scientific">Dimargaris cristalligena</name>
    <dbReference type="NCBI Taxonomy" id="215637"/>
    <lineage>
        <taxon>Eukaryota</taxon>
        <taxon>Fungi</taxon>
        <taxon>Fungi incertae sedis</taxon>
        <taxon>Zoopagomycota</taxon>
        <taxon>Kickxellomycotina</taxon>
        <taxon>Dimargaritomycetes</taxon>
        <taxon>Dimargaritales</taxon>
        <taxon>Dimargaritaceae</taxon>
        <taxon>Dimargaris</taxon>
    </lineage>
</organism>
<dbReference type="Pfam" id="PF05615">
    <property type="entry name" value="THOC7"/>
    <property type="match status" value="1"/>
</dbReference>
<protein>
    <recommendedName>
        <fullName evidence="7">Tho complex subunit 7-domain-containing protein</fullName>
    </recommendedName>
</protein>
<feature type="compositionally biased region" description="Polar residues" evidence="4">
    <location>
        <begin position="185"/>
        <end position="194"/>
    </location>
</feature>
<dbReference type="GO" id="GO:0000445">
    <property type="term" value="C:THO complex part of transcription export complex"/>
    <property type="evidence" value="ECO:0007669"/>
    <property type="project" value="InterPro"/>
</dbReference>
<keyword evidence="3" id="KW-0175">Coiled coil</keyword>
<comment type="subcellular location">
    <subcellularLocation>
        <location evidence="1">Nucleus</location>
    </subcellularLocation>
</comment>
<evidence type="ECO:0000313" key="5">
    <source>
        <dbReference type="EMBL" id="RKP35804.1"/>
    </source>
</evidence>
<feature type="compositionally biased region" description="Acidic residues" evidence="4">
    <location>
        <begin position="276"/>
        <end position="287"/>
    </location>
</feature>